<comment type="caution">
    <text evidence="1">The sequence shown here is derived from an EMBL/GenBank/DDBJ whole genome shotgun (WGS) entry which is preliminary data.</text>
</comment>
<proteinExistence type="predicted"/>
<dbReference type="Proteomes" id="UP001428817">
    <property type="component" value="Unassembled WGS sequence"/>
</dbReference>
<keyword evidence="2" id="KW-1185">Reference proteome</keyword>
<dbReference type="InterPro" id="IPR024495">
    <property type="entry name" value="DUF2771"/>
</dbReference>
<sequence>MSAALRGVLAAGLLAGAVGCGSGGPPAVEFSSAAGTLSTGPAQYCDIAVKDCANHPDSVIRLPVPPGQSLRIKVPDEVAAGPWVVAFAYRPAAGGEQQSGRSALFLPNQRRDYELVLPAPTDQLLTAQVQQFGGGQPVLDQNGEPAFPIRGSWVLVTS</sequence>
<evidence type="ECO:0008006" key="3">
    <source>
        <dbReference type="Google" id="ProtNLM"/>
    </source>
</evidence>
<evidence type="ECO:0000313" key="1">
    <source>
        <dbReference type="EMBL" id="GAA5160876.1"/>
    </source>
</evidence>
<accession>A0ABP9QF28</accession>
<dbReference type="Pfam" id="PF10969">
    <property type="entry name" value="DUF2771"/>
    <property type="match status" value="1"/>
</dbReference>
<name>A0ABP9QF28_9PSEU</name>
<reference evidence="2" key="1">
    <citation type="journal article" date="2019" name="Int. J. Syst. Evol. Microbiol.">
        <title>The Global Catalogue of Microorganisms (GCM) 10K type strain sequencing project: providing services to taxonomists for standard genome sequencing and annotation.</title>
        <authorList>
            <consortium name="The Broad Institute Genomics Platform"/>
            <consortium name="The Broad Institute Genome Sequencing Center for Infectious Disease"/>
            <person name="Wu L."/>
            <person name="Ma J."/>
        </authorList>
    </citation>
    <scope>NUCLEOTIDE SEQUENCE [LARGE SCALE GENOMIC DNA]</scope>
    <source>
        <strain evidence="2">JCM 18303</strain>
    </source>
</reference>
<dbReference type="RefSeq" id="WP_185063664.1">
    <property type="nucleotide sequence ID" value="NZ_BAABJP010000021.1"/>
</dbReference>
<dbReference type="PROSITE" id="PS51257">
    <property type="entry name" value="PROKAR_LIPOPROTEIN"/>
    <property type="match status" value="1"/>
</dbReference>
<protein>
    <recommendedName>
        <fullName evidence="3">DUF2771 family protein</fullName>
    </recommendedName>
</protein>
<evidence type="ECO:0000313" key="2">
    <source>
        <dbReference type="Proteomes" id="UP001428817"/>
    </source>
</evidence>
<organism evidence="1 2">
    <name type="scientific">Pseudonocardia eucalypti</name>
    <dbReference type="NCBI Taxonomy" id="648755"/>
    <lineage>
        <taxon>Bacteria</taxon>
        <taxon>Bacillati</taxon>
        <taxon>Actinomycetota</taxon>
        <taxon>Actinomycetes</taxon>
        <taxon>Pseudonocardiales</taxon>
        <taxon>Pseudonocardiaceae</taxon>
        <taxon>Pseudonocardia</taxon>
    </lineage>
</organism>
<gene>
    <name evidence="1" type="ORF">GCM10023321_44290</name>
</gene>
<dbReference type="EMBL" id="BAABJP010000021">
    <property type="protein sequence ID" value="GAA5160876.1"/>
    <property type="molecule type" value="Genomic_DNA"/>
</dbReference>